<organism evidence="1 2">
    <name type="scientific">Tigriopus californicus</name>
    <name type="common">Marine copepod</name>
    <dbReference type="NCBI Taxonomy" id="6832"/>
    <lineage>
        <taxon>Eukaryota</taxon>
        <taxon>Metazoa</taxon>
        <taxon>Ecdysozoa</taxon>
        <taxon>Arthropoda</taxon>
        <taxon>Crustacea</taxon>
        <taxon>Multicrustacea</taxon>
        <taxon>Hexanauplia</taxon>
        <taxon>Copepoda</taxon>
        <taxon>Harpacticoida</taxon>
        <taxon>Harpacticidae</taxon>
        <taxon>Tigriopus</taxon>
    </lineage>
</organism>
<proteinExistence type="predicted"/>
<dbReference type="EMBL" id="VCGU01000458">
    <property type="protein sequence ID" value="TRY63626.1"/>
    <property type="molecule type" value="Genomic_DNA"/>
</dbReference>
<dbReference type="Proteomes" id="UP000318571">
    <property type="component" value="Chromosome 10"/>
</dbReference>
<dbReference type="AlphaFoldDB" id="A0A553NDU2"/>
<gene>
    <name evidence="1" type="ORF">TCAL_16580</name>
</gene>
<comment type="caution">
    <text evidence="1">The sequence shown here is derived from an EMBL/GenBank/DDBJ whole genome shotgun (WGS) entry which is preliminary data.</text>
</comment>
<accession>A0A553NDU2</accession>
<keyword evidence="2" id="KW-1185">Reference proteome</keyword>
<evidence type="ECO:0000313" key="1">
    <source>
        <dbReference type="EMBL" id="TRY63626.1"/>
    </source>
</evidence>
<reference evidence="1 2" key="1">
    <citation type="journal article" date="2018" name="Nat. Ecol. Evol.">
        <title>Genomic signatures of mitonuclear coevolution across populations of Tigriopus californicus.</title>
        <authorList>
            <person name="Barreto F.S."/>
            <person name="Watson E.T."/>
            <person name="Lima T.G."/>
            <person name="Willett C.S."/>
            <person name="Edmands S."/>
            <person name="Li W."/>
            <person name="Burton R.S."/>
        </authorList>
    </citation>
    <scope>NUCLEOTIDE SEQUENCE [LARGE SCALE GENOMIC DNA]</scope>
    <source>
        <strain evidence="1 2">San Diego</strain>
    </source>
</reference>
<evidence type="ECO:0000313" key="2">
    <source>
        <dbReference type="Proteomes" id="UP000318571"/>
    </source>
</evidence>
<protein>
    <submittedName>
        <fullName evidence="1">Uncharacterized protein</fullName>
    </submittedName>
</protein>
<sequence>MAENTIHDLDSIRNGVDKISHLPEGMSFVDRHDHLLFVRFTGRPPWRVAFYLQINTDLTFSAVVKNVHIKSNQYAHLAGKTIQYFSILSELLVFLNHEYKGLPVPKELKKEAIPIWPQTSKSEME</sequence>
<name>A0A553NDU2_TIGCA</name>